<dbReference type="HAMAP" id="MF_00639">
    <property type="entry name" value="MurD"/>
    <property type="match status" value="1"/>
</dbReference>
<evidence type="ECO:0000313" key="21">
    <source>
        <dbReference type="EMBL" id="HIQ81499.1"/>
    </source>
</evidence>
<dbReference type="InterPro" id="IPR004101">
    <property type="entry name" value="Mur_ligase_C"/>
</dbReference>
<evidence type="ECO:0000256" key="1">
    <source>
        <dbReference type="ARBA" id="ARBA00002734"/>
    </source>
</evidence>
<keyword evidence="12 17" id="KW-0573">Peptidoglycan synthesis</keyword>
<keyword evidence="11 17" id="KW-0133">Cell shape</keyword>
<dbReference type="EC" id="6.3.2.9" evidence="5 17"/>
<comment type="similarity">
    <text evidence="4 17">Belongs to the MurCDEF family.</text>
</comment>
<comment type="caution">
    <text evidence="21">The sequence shown here is derived from an EMBL/GenBank/DDBJ whole genome shotgun (WGS) entry which is preliminary data.</text>
</comment>
<evidence type="ECO:0000256" key="5">
    <source>
        <dbReference type="ARBA" id="ARBA00012212"/>
    </source>
</evidence>
<comment type="function">
    <text evidence="1 17 18">Cell wall formation. Catalyzes the addition of glutamate to the nucleotide precursor UDP-N-acetylmuramoyl-L-alanine (UMA).</text>
</comment>
<comment type="subcellular location">
    <subcellularLocation>
        <location evidence="2 17 18">Cytoplasm</location>
    </subcellularLocation>
</comment>
<dbReference type="Proteomes" id="UP000824260">
    <property type="component" value="Unassembled WGS sequence"/>
</dbReference>
<evidence type="ECO:0000256" key="4">
    <source>
        <dbReference type="ARBA" id="ARBA00010416"/>
    </source>
</evidence>
<accession>A0A9D1CVR7</accession>
<keyword evidence="9 17" id="KW-0547">Nucleotide-binding</keyword>
<dbReference type="NCBIfam" id="TIGR01087">
    <property type="entry name" value="murD"/>
    <property type="match status" value="1"/>
</dbReference>
<evidence type="ECO:0000259" key="20">
    <source>
        <dbReference type="Pfam" id="PF08245"/>
    </source>
</evidence>
<dbReference type="Pfam" id="PF21799">
    <property type="entry name" value="MurD-like_N"/>
    <property type="match status" value="1"/>
</dbReference>
<dbReference type="GO" id="GO:0051301">
    <property type="term" value="P:cell division"/>
    <property type="evidence" value="ECO:0007669"/>
    <property type="project" value="UniProtKB-KW"/>
</dbReference>
<evidence type="ECO:0000256" key="13">
    <source>
        <dbReference type="ARBA" id="ARBA00023316"/>
    </source>
</evidence>
<dbReference type="InterPro" id="IPR005762">
    <property type="entry name" value="MurD"/>
</dbReference>
<protein>
    <recommendedName>
        <fullName evidence="6 17">UDP-N-acetylmuramoylalanine--D-glutamate ligase</fullName>
        <ecNumber evidence="5 17">6.3.2.9</ecNumber>
    </recommendedName>
    <alternativeName>
        <fullName evidence="15 17">D-glutamic acid-adding enzyme</fullName>
    </alternativeName>
    <alternativeName>
        <fullName evidence="14 17">UDP-N-acetylmuramoyl-L-alanyl-D-glutamate synthetase</fullName>
    </alternativeName>
</protein>
<dbReference type="Pfam" id="PF02875">
    <property type="entry name" value="Mur_ligase_C"/>
    <property type="match status" value="1"/>
</dbReference>
<dbReference type="Pfam" id="PF08245">
    <property type="entry name" value="Mur_ligase_M"/>
    <property type="match status" value="1"/>
</dbReference>
<reference evidence="21" key="2">
    <citation type="journal article" date="2021" name="PeerJ">
        <title>Extensive microbial diversity within the chicken gut microbiome revealed by metagenomics and culture.</title>
        <authorList>
            <person name="Gilroy R."/>
            <person name="Ravi A."/>
            <person name="Getino M."/>
            <person name="Pursley I."/>
            <person name="Horton D.L."/>
            <person name="Alikhan N.F."/>
            <person name="Baker D."/>
            <person name="Gharbi K."/>
            <person name="Hall N."/>
            <person name="Watson M."/>
            <person name="Adriaenssens E.M."/>
            <person name="Foster-Nyarko E."/>
            <person name="Jarju S."/>
            <person name="Secka A."/>
            <person name="Antonio M."/>
            <person name="Oren A."/>
            <person name="Chaudhuri R.R."/>
            <person name="La Ragione R."/>
            <person name="Hildebrand F."/>
            <person name="Pallen M.J."/>
        </authorList>
    </citation>
    <scope>NUCLEOTIDE SEQUENCE</scope>
    <source>
        <strain evidence="21">ChiSjej6B24-2974</strain>
    </source>
</reference>
<dbReference type="AlphaFoldDB" id="A0A9D1CVR7"/>
<evidence type="ECO:0000313" key="22">
    <source>
        <dbReference type="Proteomes" id="UP000824260"/>
    </source>
</evidence>
<dbReference type="InterPro" id="IPR036565">
    <property type="entry name" value="Mur-like_cat_sf"/>
</dbReference>
<dbReference type="InterPro" id="IPR013221">
    <property type="entry name" value="Mur_ligase_cen"/>
</dbReference>
<evidence type="ECO:0000256" key="9">
    <source>
        <dbReference type="ARBA" id="ARBA00022741"/>
    </source>
</evidence>
<dbReference type="InterPro" id="IPR036615">
    <property type="entry name" value="Mur_ligase_C_dom_sf"/>
</dbReference>
<dbReference type="SUPFAM" id="SSF53244">
    <property type="entry name" value="MurD-like peptide ligases, peptide-binding domain"/>
    <property type="match status" value="1"/>
</dbReference>
<dbReference type="Gene3D" id="3.90.190.20">
    <property type="entry name" value="Mur ligase, C-terminal domain"/>
    <property type="match status" value="1"/>
</dbReference>
<evidence type="ECO:0000256" key="7">
    <source>
        <dbReference type="ARBA" id="ARBA00022490"/>
    </source>
</evidence>
<evidence type="ECO:0000256" key="8">
    <source>
        <dbReference type="ARBA" id="ARBA00022598"/>
    </source>
</evidence>
<dbReference type="PANTHER" id="PTHR43692:SF1">
    <property type="entry name" value="UDP-N-ACETYLMURAMOYLALANINE--D-GLUTAMATE LIGASE"/>
    <property type="match status" value="1"/>
</dbReference>
<feature type="domain" description="Mur ligase central" evidence="20">
    <location>
        <begin position="112"/>
        <end position="290"/>
    </location>
</feature>
<dbReference type="PANTHER" id="PTHR43692">
    <property type="entry name" value="UDP-N-ACETYLMURAMOYLALANINE--D-GLUTAMATE LIGASE"/>
    <property type="match status" value="1"/>
</dbReference>
<dbReference type="GO" id="GO:0008360">
    <property type="term" value="P:regulation of cell shape"/>
    <property type="evidence" value="ECO:0007669"/>
    <property type="project" value="UniProtKB-KW"/>
</dbReference>
<keyword evidence="17 18" id="KW-0132">Cell division</keyword>
<evidence type="ECO:0000256" key="18">
    <source>
        <dbReference type="RuleBase" id="RU003664"/>
    </source>
</evidence>
<evidence type="ECO:0000256" key="3">
    <source>
        <dbReference type="ARBA" id="ARBA00004752"/>
    </source>
</evidence>
<dbReference type="GO" id="GO:0008764">
    <property type="term" value="F:UDP-N-acetylmuramoylalanine-D-glutamate ligase activity"/>
    <property type="evidence" value="ECO:0007669"/>
    <property type="project" value="UniProtKB-UniRule"/>
</dbReference>
<dbReference type="SUPFAM" id="SSF53623">
    <property type="entry name" value="MurD-like peptide ligases, catalytic domain"/>
    <property type="match status" value="1"/>
</dbReference>
<evidence type="ECO:0000256" key="2">
    <source>
        <dbReference type="ARBA" id="ARBA00004496"/>
    </source>
</evidence>
<dbReference type="EMBL" id="DVFZ01000005">
    <property type="protein sequence ID" value="HIQ81499.1"/>
    <property type="molecule type" value="Genomic_DNA"/>
</dbReference>
<evidence type="ECO:0000256" key="16">
    <source>
        <dbReference type="ARBA" id="ARBA00047632"/>
    </source>
</evidence>
<evidence type="ECO:0000256" key="17">
    <source>
        <dbReference type="HAMAP-Rule" id="MF_00639"/>
    </source>
</evidence>
<evidence type="ECO:0000256" key="10">
    <source>
        <dbReference type="ARBA" id="ARBA00022840"/>
    </source>
</evidence>
<dbReference type="GO" id="GO:0005737">
    <property type="term" value="C:cytoplasm"/>
    <property type="evidence" value="ECO:0007669"/>
    <property type="project" value="UniProtKB-SubCell"/>
</dbReference>
<name>A0A9D1CVR7_9FIRM</name>
<feature type="domain" description="Mur ligase C-terminal" evidence="19">
    <location>
        <begin position="312"/>
        <end position="428"/>
    </location>
</feature>
<keyword evidence="17 18" id="KW-0131">Cell cycle</keyword>
<evidence type="ECO:0000256" key="11">
    <source>
        <dbReference type="ARBA" id="ARBA00022960"/>
    </source>
</evidence>
<comment type="pathway">
    <text evidence="3 17 18">Cell wall biogenesis; peptidoglycan biosynthesis.</text>
</comment>
<dbReference type="Gene3D" id="3.40.50.720">
    <property type="entry name" value="NAD(P)-binding Rossmann-like Domain"/>
    <property type="match status" value="1"/>
</dbReference>
<reference evidence="21" key="1">
    <citation type="submission" date="2020-10" db="EMBL/GenBank/DDBJ databases">
        <authorList>
            <person name="Gilroy R."/>
        </authorList>
    </citation>
    <scope>NUCLEOTIDE SEQUENCE</scope>
    <source>
        <strain evidence="21">ChiSjej6B24-2974</strain>
    </source>
</reference>
<feature type="binding site" evidence="17">
    <location>
        <begin position="114"/>
        <end position="120"/>
    </location>
    <ligand>
        <name>ATP</name>
        <dbReference type="ChEBI" id="CHEBI:30616"/>
    </ligand>
</feature>
<comment type="catalytic activity">
    <reaction evidence="16 17 18">
        <text>UDP-N-acetyl-alpha-D-muramoyl-L-alanine + D-glutamate + ATP = UDP-N-acetyl-alpha-D-muramoyl-L-alanyl-D-glutamate + ADP + phosphate + H(+)</text>
        <dbReference type="Rhea" id="RHEA:16429"/>
        <dbReference type="ChEBI" id="CHEBI:15378"/>
        <dbReference type="ChEBI" id="CHEBI:29986"/>
        <dbReference type="ChEBI" id="CHEBI:30616"/>
        <dbReference type="ChEBI" id="CHEBI:43474"/>
        <dbReference type="ChEBI" id="CHEBI:83898"/>
        <dbReference type="ChEBI" id="CHEBI:83900"/>
        <dbReference type="ChEBI" id="CHEBI:456216"/>
        <dbReference type="EC" id="6.3.2.9"/>
    </reaction>
</comment>
<dbReference type="Gene3D" id="3.40.1190.10">
    <property type="entry name" value="Mur-like, catalytic domain"/>
    <property type="match status" value="1"/>
</dbReference>
<gene>
    <name evidence="17 21" type="primary">murD</name>
    <name evidence="21" type="ORF">IAA52_00170</name>
</gene>
<keyword evidence="8 17" id="KW-0436">Ligase</keyword>
<evidence type="ECO:0000259" key="19">
    <source>
        <dbReference type="Pfam" id="PF02875"/>
    </source>
</evidence>
<dbReference type="SUPFAM" id="SSF51984">
    <property type="entry name" value="MurCD N-terminal domain"/>
    <property type="match status" value="1"/>
</dbReference>
<dbReference type="GO" id="GO:0005524">
    <property type="term" value="F:ATP binding"/>
    <property type="evidence" value="ECO:0007669"/>
    <property type="project" value="UniProtKB-UniRule"/>
</dbReference>
<evidence type="ECO:0000256" key="15">
    <source>
        <dbReference type="ARBA" id="ARBA00032324"/>
    </source>
</evidence>
<keyword evidence="7 17" id="KW-0963">Cytoplasm</keyword>
<dbReference type="GO" id="GO:0071555">
    <property type="term" value="P:cell wall organization"/>
    <property type="evidence" value="ECO:0007669"/>
    <property type="project" value="UniProtKB-KW"/>
</dbReference>
<keyword evidence="13 17" id="KW-0961">Cell wall biogenesis/degradation</keyword>
<evidence type="ECO:0000256" key="14">
    <source>
        <dbReference type="ARBA" id="ARBA00030398"/>
    </source>
</evidence>
<dbReference type="GO" id="GO:0009252">
    <property type="term" value="P:peptidoglycan biosynthetic process"/>
    <property type="evidence" value="ECO:0007669"/>
    <property type="project" value="UniProtKB-UniRule"/>
</dbReference>
<sequence length="456" mass="49346">MQIKKALVLGMARSGAAAARLLLEHGCEVTITDLKTKEEFAGALDDLNVQGVHWRLGEKDPLPLLEGMDALILSPGIPDTHPAVLRAWEMGIEVMGELEYAYRESTGLLLAVTGTNGKTTTCTLLGEIFKNAGRRTWVVGNIGAPYAQAALKMRAGDVTVCEVSSFQLETVSQFHPAVAAVLNVTEDHLNRHGTMEKYIALKERIFENCREGDFVVLNYDNAVTRAMAAHARGKVVWFSRSGEATSGALVRDGKIIFEDEGGARAVCTVEEIALPGPHNLENALAATAMALSAGIPAPVVRHTLRAFQGVEHRLEFVRELDKVRYINDSKGTNVDSTLWAVRSMTAPTVIILGGSYKKADYHPLGRELLRGNITNAVLIGDTADSIEAALKDEGFTNCVRAGHDFEKAIAVARALAAPGGNVLLSPACASFDMFTDYEARGREFKRIVKDLESNMS</sequence>
<organism evidence="21 22">
    <name type="scientific">Candidatus Pullichristensenella stercorigallinarum</name>
    <dbReference type="NCBI Taxonomy" id="2840909"/>
    <lineage>
        <taxon>Bacteria</taxon>
        <taxon>Bacillati</taxon>
        <taxon>Bacillota</taxon>
        <taxon>Clostridia</taxon>
        <taxon>Candidatus Pullichristensenella</taxon>
    </lineage>
</organism>
<evidence type="ECO:0000256" key="12">
    <source>
        <dbReference type="ARBA" id="ARBA00022984"/>
    </source>
</evidence>
<keyword evidence="10 17" id="KW-0067">ATP-binding</keyword>
<evidence type="ECO:0000256" key="6">
    <source>
        <dbReference type="ARBA" id="ARBA00015655"/>
    </source>
</evidence>
<proteinExistence type="inferred from homology"/>